<sequence length="229" mass="25790">MEEDIKALLEAWHLEGYVELFAKAVPVFVARELHKLPPVTFDHLDATRLLKDLLILQREINHIKENYVTKDEFVSMKNHTKSFEKLSSNITDSQVATQALANKSIELFPSLSLEQNSRNEKNVLLDHSNKSRTSPRIHVEAPTATSVSTGMVRPTEVSTHVEAHATALERVEARTAVSNNEITQVYEPAHSNSTVCGDGKGTYAQLLSTPKKINEVYQNIRKDKRLDFS</sequence>
<evidence type="ECO:0000313" key="2">
    <source>
        <dbReference type="Proteomes" id="UP000838878"/>
    </source>
</evidence>
<evidence type="ECO:0000313" key="1">
    <source>
        <dbReference type="EMBL" id="CAH0731037.1"/>
    </source>
</evidence>
<keyword evidence="2" id="KW-1185">Reference proteome</keyword>
<reference evidence="1" key="1">
    <citation type="submission" date="2021-12" db="EMBL/GenBank/DDBJ databases">
        <authorList>
            <person name="Martin H S."/>
        </authorList>
    </citation>
    <scope>NUCLEOTIDE SEQUENCE</scope>
</reference>
<dbReference type="AlphaFoldDB" id="A0A8J9WAC7"/>
<organism evidence="1 2">
    <name type="scientific">Brenthis ino</name>
    <name type="common">lesser marbled fritillary</name>
    <dbReference type="NCBI Taxonomy" id="405034"/>
    <lineage>
        <taxon>Eukaryota</taxon>
        <taxon>Metazoa</taxon>
        <taxon>Ecdysozoa</taxon>
        <taxon>Arthropoda</taxon>
        <taxon>Hexapoda</taxon>
        <taxon>Insecta</taxon>
        <taxon>Pterygota</taxon>
        <taxon>Neoptera</taxon>
        <taxon>Endopterygota</taxon>
        <taxon>Lepidoptera</taxon>
        <taxon>Glossata</taxon>
        <taxon>Ditrysia</taxon>
        <taxon>Papilionoidea</taxon>
        <taxon>Nymphalidae</taxon>
        <taxon>Heliconiinae</taxon>
        <taxon>Argynnini</taxon>
        <taxon>Brenthis</taxon>
    </lineage>
</organism>
<dbReference type="Proteomes" id="UP000838878">
    <property type="component" value="Chromosome 9"/>
</dbReference>
<feature type="non-terminal residue" evidence="1">
    <location>
        <position position="229"/>
    </location>
</feature>
<dbReference type="EMBL" id="OV170229">
    <property type="protein sequence ID" value="CAH0731037.1"/>
    <property type="molecule type" value="Genomic_DNA"/>
</dbReference>
<gene>
    <name evidence="1" type="ORF">BINO364_LOCUS15950</name>
</gene>
<dbReference type="OrthoDB" id="7472940at2759"/>
<accession>A0A8J9WAC7</accession>
<proteinExistence type="predicted"/>
<protein>
    <submittedName>
        <fullName evidence="1">Uncharacterized protein</fullName>
    </submittedName>
</protein>
<name>A0A8J9WAC7_9NEOP</name>